<name>A0ABU0IS01_9CAUL</name>
<gene>
    <name evidence="2" type="ORF">QO010_001704</name>
</gene>
<dbReference type="PANTHER" id="PTHR33169:SF14">
    <property type="entry name" value="TRANSCRIPTIONAL REGULATOR RV3488"/>
    <property type="match status" value="1"/>
</dbReference>
<dbReference type="InterPro" id="IPR052509">
    <property type="entry name" value="Metal_resp_DNA-bind_regulator"/>
</dbReference>
<dbReference type="RefSeq" id="WP_307348213.1">
    <property type="nucleotide sequence ID" value="NZ_JAUSVS010000002.1"/>
</dbReference>
<dbReference type="InterPro" id="IPR005149">
    <property type="entry name" value="Tscrpt_reg_PadR_N"/>
</dbReference>
<dbReference type="SUPFAM" id="SSF46785">
    <property type="entry name" value="Winged helix' DNA-binding domain"/>
    <property type="match status" value="1"/>
</dbReference>
<dbReference type="PANTHER" id="PTHR33169">
    <property type="entry name" value="PADR-FAMILY TRANSCRIPTIONAL REGULATOR"/>
    <property type="match status" value="1"/>
</dbReference>
<evidence type="ECO:0000313" key="2">
    <source>
        <dbReference type="EMBL" id="MDQ0463933.1"/>
    </source>
</evidence>
<dbReference type="InterPro" id="IPR036388">
    <property type="entry name" value="WH-like_DNA-bd_sf"/>
</dbReference>
<dbReference type="Gene3D" id="1.10.10.10">
    <property type="entry name" value="Winged helix-like DNA-binding domain superfamily/Winged helix DNA-binding domain"/>
    <property type="match status" value="1"/>
</dbReference>
<proteinExistence type="predicted"/>
<evidence type="ECO:0000259" key="1">
    <source>
        <dbReference type="Pfam" id="PF03551"/>
    </source>
</evidence>
<protein>
    <submittedName>
        <fullName evidence="2">PadR family transcriptional regulator PadR</fullName>
    </submittedName>
</protein>
<comment type="caution">
    <text evidence="2">The sequence shown here is derived from an EMBL/GenBank/DDBJ whole genome shotgun (WGS) entry which is preliminary data.</text>
</comment>
<dbReference type="Pfam" id="PF03551">
    <property type="entry name" value="PadR"/>
    <property type="match status" value="1"/>
</dbReference>
<organism evidence="2 3">
    <name type="scientific">Caulobacter ginsengisoli</name>
    <dbReference type="NCBI Taxonomy" id="400775"/>
    <lineage>
        <taxon>Bacteria</taxon>
        <taxon>Pseudomonadati</taxon>
        <taxon>Pseudomonadota</taxon>
        <taxon>Alphaproteobacteria</taxon>
        <taxon>Caulobacterales</taxon>
        <taxon>Caulobacteraceae</taxon>
        <taxon>Caulobacter</taxon>
    </lineage>
</organism>
<keyword evidence="3" id="KW-1185">Reference proteome</keyword>
<accession>A0ABU0IS01</accession>
<evidence type="ECO:0000313" key="3">
    <source>
        <dbReference type="Proteomes" id="UP001228905"/>
    </source>
</evidence>
<feature type="domain" description="Transcription regulator PadR N-terminal" evidence="1">
    <location>
        <begin position="27"/>
        <end position="98"/>
    </location>
</feature>
<dbReference type="EMBL" id="JAUSVS010000002">
    <property type="protein sequence ID" value="MDQ0463933.1"/>
    <property type="molecule type" value="Genomic_DNA"/>
</dbReference>
<dbReference type="InterPro" id="IPR036390">
    <property type="entry name" value="WH_DNA-bd_sf"/>
</dbReference>
<dbReference type="Proteomes" id="UP001228905">
    <property type="component" value="Unassembled WGS sequence"/>
</dbReference>
<reference evidence="2 3" key="1">
    <citation type="submission" date="2023-07" db="EMBL/GenBank/DDBJ databases">
        <title>Genomic Encyclopedia of Type Strains, Phase IV (KMG-IV): sequencing the most valuable type-strain genomes for metagenomic binning, comparative biology and taxonomic classification.</title>
        <authorList>
            <person name="Goeker M."/>
        </authorList>
    </citation>
    <scope>NUCLEOTIDE SEQUENCE [LARGE SCALE GENOMIC DNA]</scope>
    <source>
        <strain evidence="2 3">DSM 18695</strain>
    </source>
</reference>
<sequence>MSEADDDLVSLDRWTVQLRKGTLGLAVLASLWGGRLYGLEILRRLEADADLTVPEGTIYPLLNRLKRDGLISSEWVEAEGGHPRKYFTLTEAGRRRAAEMAQAWGRFAAGLDAMLTPMRQEQNR</sequence>